<evidence type="ECO:0000313" key="1">
    <source>
        <dbReference type="EMBL" id="KAJ2750286.1"/>
    </source>
</evidence>
<reference evidence="1" key="1">
    <citation type="submission" date="2022-07" db="EMBL/GenBank/DDBJ databases">
        <title>Phylogenomic reconstructions and comparative analyses of Kickxellomycotina fungi.</title>
        <authorList>
            <person name="Reynolds N.K."/>
            <person name="Stajich J.E."/>
            <person name="Barry K."/>
            <person name="Grigoriev I.V."/>
            <person name="Crous P."/>
            <person name="Smith M.E."/>
        </authorList>
    </citation>
    <scope>NUCLEOTIDE SEQUENCE</scope>
    <source>
        <strain evidence="1">BCRC 34297</strain>
    </source>
</reference>
<dbReference type="OrthoDB" id="5512103at2759"/>
<comment type="caution">
    <text evidence="1">The sequence shown here is derived from an EMBL/GenBank/DDBJ whole genome shotgun (WGS) entry which is preliminary data.</text>
</comment>
<proteinExistence type="predicted"/>
<dbReference type="Proteomes" id="UP001140011">
    <property type="component" value="Unassembled WGS sequence"/>
</dbReference>
<organism evidence="1 2">
    <name type="scientific">Coemansia pectinata</name>
    <dbReference type="NCBI Taxonomy" id="1052879"/>
    <lineage>
        <taxon>Eukaryota</taxon>
        <taxon>Fungi</taxon>
        <taxon>Fungi incertae sedis</taxon>
        <taxon>Zoopagomycota</taxon>
        <taxon>Kickxellomycotina</taxon>
        <taxon>Kickxellomycetes</taxon>
        <taxon>Kickxellales</taxon>
        <taxon>Kickxellaceae</taxon>
        <taxon>Coemansia</taxon>
    </lineage>
</organism>
<name>A0A9W8L7Q3_9FUNG</name>
<sequence>MVPTLSQLNGLGSIQFLNLNTTAFAFWDVIALIKILPMMSDLTVKSTSPGPLPYGITLDKLPAYVLSTYAPMGERFRFWRFNSPTTAPFTINAQCVLLLALVCPNFTFAAPPYGERKEYAAQLKTEMASDMFKPYEPRFK</sequence>
<evidence type="ECO:0000313" key="2">
    <source>
        <dbReference type="Proteomes" id="UP001140011"/>
    </source>
</evidence>
<gene>
    <name evidence="1" type="ORF">GGI19_005195</name>
</gene>
<accession>A0A9W8L7Q3</accession>
<feature type="non-terminal residue" evidence="1">
    <location>
        <position position="140"/>
    </location>
</feature>
<dbReference type="EMBL" id="JANBUH010000591">
    <property type="protein sequence ID" value="KAJ2750286.1"/>
    <property type="molecule type" value="Genomic_DNA"/>
</dbReference>
<dbReference type="AlphaFoldDB" id="A0A9W8L7Q3"/>
<keyword evidence="2" id="KW-1185">Reference proteome</keyword>
<protein>
    <submittedName>
        <fullName evidence="1">Uncharacterized protein</fullName>
    </submittedName>
</protein>